<evidence type="ECO:0000313" key="2">
    <source>
        <dbReference type="RefSeq" id="XP_026290292.2"/>
    </source>
</evidence>
<keyword evidence="1" id="KW-1185">Reference proteome</keyword>
<dbReference type="Proteomes" id="UP000504606">
    <property type="component" value="Unplaced"/>
</dbReference>
<gene>
    <name evidence="2" type="primary">LOC113214961</name>
</gene>
<dbReference type="OrthoDB" id="1884855at2759"/>
<dbReference type="AlphaFoldDB" id="A0A6J1TBY2"/>
<name>A0A6J1TBY2_FRAOC</name>
<reference evidence="2" key="1">
    <citation type="submission" date="2025-08" db="UniProtKB">
        <authorList>
            <consortium name="RefSeq"/>
        </authorList>
    </citation>
    <scope>IDENTIFICATION</scope>
    <source>
        <tissue evidence="2">Whole organism</tissue>
    </source>
</reference>
<protein>
    <submittedName>
        <fullName evidence="2">Uncharacterized protein LOC113214961</fullName>
    </submittedName>
</protein>
<proteinExistence type="predicted"/>
<evidence type="ECO:0000313" key="1">
    <source>
        <dbReference type="Proteomes" id="UP000504606"/>
    </source>
</evidence>
<dbReference type="KEGG" id="foc:113214961"/>
<organism evidence="1 2">
    <name type="scientific">Frankliniella occidentalis</name>
    <name type="common">Western flower thrips</name>
    <name type="synonym">Euthrips occidentalis</name>
    <dbReference type="NCBI Taxonomy" id="133901"/>
    <lineage>
        <taxon>Eukaryota</taxon>
        <taxon>Metazoa</taxon>
        <taxon>Ecdysozoa</taxon>
        <taxon>Arthropoda</taxon>
        <taxon>Hexapoda</taxon>
        <taxon>Insecta</taxon>
        <taxon>Pterygota</taxon>
        <taxon>Neoptera</taxon>
        <taxon>Paraneoptera</taxon>
        <taxon>Thysanoptera</taxon>
        <taxon>Terebrantia</taxon>
        <taxon>Thripoidea</taxon>
        <taxon>Thripidae</taxon>
        <taxon>Frankliniella</taxon>
    </lineage>
</organism>
<sequence length="225" mass="25861">MASNNIPGFTRSDEYETQLYGFSSHDLFLHLKDFLLHEMKTSTELLKNFLLELQKSEDHKAAAEKSIEAFIAKSEEMTTVALANLEENVSSTFSIPPYVLLPSDNVQRKSYTQEDELKEKEKVSKLKSRYRRAEFLKQVLQEELAMASELEGSIEMGRKVMSEIKELKDSSENYEQDSKNFHKIVQDLLGVEVKEASLKLSNGPSWAESEDIMDEHIFNEYFSGQ</sequence>
<accession>A0A6J1TBY2</accession>
<dbReference type="RefSeq" id="XP_026290292.2">
    <property type="nucleotide sequence ID" value="XM_026434507.2"/>
</dbReference>
<dbReference type="GeneID" id="113214961"/>